<accession>A0ABQ5CGA7</accession>
<comment type="caution">
    <text evidence="3">The sequence shown here is derived from an EMBL/GenBank/DDBJ whole genome shotgun (WGS) entry which is preliminary data.</text>
</comment>
<dbReference type="InterPro" id="IPR001245">
    <property type="entry name" value="Ser-Thr/Tyr_kinase_cat_dom"/>
</dbReference>
<dbReference type="SUPFAM" id="SSF56112">
    <property type="entry name" value="Protein kinase-like (PK-like)"/>
    <property type="match status" value="1"/>
</dbReference>
<evidence type="ECO:0000313" key="4">
    <source>
        <dbReference type="Proteomes" id="UP001151760"/>
    </source>
</evidence>
<dbReference type="Proteomes" id="UP001151760">
    <property type="component" value="Unassembled WGS sequence"/>
</dbReference>
<proteinExistence type="predicted"/>
<evidence type="ECO:0000256" key="1">
    <source>
        <dbReference type="SAM" id="MobiDB-lite"/>
    </source>
</evidence>
<feature type="region of interest" description="Disordered" evidence="1">
    <location>
        <begin position="1"/>
        <end position="20"/>
    </location>
</feature>
<evidence type="ECO:0000313" key="3">
    <source>
        <dbReference type="EMBL" id="GJT25688.1"/>
    </source>
</evidence>
<dbReference type="Gene3D" id="1.10.510.10">
    <property type="entry name" value="Transferase(Phosphotransferase) domain 1"/>
    <property type="match status" value="1"/>
</dbReference>
<reference evidence="3" key="1">
    <citation type="journal article" date="2022" name="Int. J. Mol. Sci.">
        <title>Draft Genome of Tanacetum Coccineum: Genomic Comparison of Closely Related Tanacetum-Family Plants.</title>
        <authorList>
            <person name="Yamashiro T."/>
            <person name="Shiraishi A."/>
            <person name="Nakayama K."/>
            <person name="Satake H."/>
        </authorList>
    </citation>
    <scope>NUCLEOTIDE SEQUENCE</scope>
</reference>
<gene>
    <name evidence="3" type="ORF">Tco_0895625</name>
</gene>
<organism evidence="3 4">
    <name type="scientific">Tanacetum coccineum</name>
    <dbReference type="NCBI Taxonomy" id="301880"/>
    <lineage>
        <taxon>Eukaryota</taxon>
        <taxon>Viridiplantae</taxon>
        <taxon>Streptophyta</taxon>
        <taxon>Embryophyta</taxon>
        <taxon>Tracheophyta</taxon>
        <taxon>Spermatophyta</taxon>
        <taxon>Magnoliopsida</taxon>
        <taxon>eudicotyledons</taxon>
        <taxon>Gunneridae</taxon>
        <taxon>Pentapetalae</taxon>
        <taxon>asterids</taxon>
        <taxon>campanulids</taxon>
        <taxon>Asterales</taxon>
        <taxon>Asteraceae</taxon>
        <taxon>Asteroideae</taxon>
        <taxon>Anthemideae</taxon>
        <taxon>Anthemidinae</taxon>
        <taxon>Tanacetum</taxon>
    </lineage>
</organism>
<sequence length="498" mass="58560">MEKPPTPDHDWNKTLPTAHGPVQPWLSTLAQKEDTRESFNELMDTPLDFLAFMMNQLKVDTLIPELLAGPTFELMKGSCKSLVELEYFFEEVYKETTNQLDWNNLEGQQYPYDLRKLLPLISNSQGRHVIPFDHFINNDLVYLSGGVLSRTYTTLVTKTKAEDYRNIKWIEDLVPNIMWSQVLVSYDKHALWGISHWGRKQQQFYGFSANRESARDVYSKHRIIAVTKLQIVEWHNYKHLDWITIRRDDDKLYTFKKGKLTNLTVEERLDFNNKDKKNRLIRIDELHKFSDDTLNDVRTALDDRLKGIWMKFYTSARNLVKEILLKLNLHNHRILKDGGEVKEFQRSFRHSDSERLSRSDEVLKLKNFKKDATLKLFKSTNQEMYEHVGPEVTSSQDGNDYKMAKRDYTWLMISRQLNARPPLPPSCPNAFRQLISRCWSGKPERRPGFDEIVSILERYAERVEEDPDFFKWYEPGNGGVFGCDRGCFGPRKTGSRKV</sequence>
<feature type="domain" description="Serine-threonine/tyrosine-protein kinase catalytic" evidence="2">
    <location>
        <begin position="418"/>
        <end position="456"/>
    </location>
</feature>
<protein>
    <recommendedName>
        <fullName evidence="2">Serine-threonine/tyrosine-protein kinase catalytic domain-containing protein</fullName>
    </recommendedName>
</protein>
<dbReference type="EMBL" id="BQNB010014232">
    <property type="protein sequence ID" value="GJT25688.1"/>
    <property type="molecule type" value="Genomic_DNA"/>
</dbReference>
<dbReference type="Pfam" id="PF07714">
    <property type="entry name" value="PK_Tyr_Ser-Thr"/>
    <property type="match status" value="1"/>
</dbReference>
<keyword evidence="4" id="KW-1185">Reference proteome</keyword>
<reference evidence="3" key="2">
    <citation type="submission" date="2022-01" db="EMBL/GenBank/DDBJ databases">
        <authorList>
            <person name="Yamashiro T."/>
            <person name="Shiraishi A."/>
            <person name="Satake H."/>
            <person name="Nakayama K."/>
        </authorList>
    </citation>
    <scope>NUCLEOTIDE SEQUENCE</scope>
</reference>
<dbReference type="InterPro" id="IPR011009">
    <property type="entry name" value="Kinase-like_dom_sf"/>
</dbReference>
<name>A0ABQ5CGA7_9ASTR</name>
<feature type="compositionally biased region" description="Basic and acidic residues" evidence="1">
    <location>
        <begin position="1"/>
        <end position="12"/>
    </location>
</feature>
<evidence type="ECO:0000259" key="2">
    <source>
        <dbReference type="Pfam" id="PF07714"/>
    </source>
</evidence>